<keyword evidence="2" id="KW-1003">Cell membrane</keyword>
<dbReference type="Pfam" id="PF03772">
    <property type="entry name" value="Competence"/>
    <property type="match status" value="1"/>
</dbReference>
<name>A0A1J5Q4N5_9ZZZZ</name>
<dbReference type="AlphaFoldDB" id="A0A1J5Q4N5"/>
<gene>
    <name evidence="9" type="ORF">GALL_396510</name>
</gene>
<feature type="region of interest" description="Disordered" evidence="6">
    <location>
        <begin position="740"/>
        <end position="766"/>
    </location>
</feature>
<dbReference type="EMBL" id="MLJW01001365">
    <property type="protein sequence ID" value="OIQ78638.1"/>
    <property type="molecule type" value="Genomic_DNA"/>
</dbReference>
<dbReference type="GO" id="GO:0005886">
    <property type="term" value="C:plasma membrane"/>
    <property type="evidence" value="ECO:0007669"/>
    <property type="project" value="UniProtKB-SubCell"/>
</dbReference>
<dbReference type="Gene3D" id="3.60.15.10">
    <property type="entry name" value="Ribonuclease Z/Hydroxyacylglutathione hydrolase-like"/>
    <property type="match status" value="1"/>
</dbReference>
<feature type="transmembrane region" description="Helical" evidence="7">
    <location>
        <begin position="578"/>
        <end position="596"/>
    </location>
</feature>
<dbReference type="NCBIfam" id="TIGR00360">
    <property type="entry name" value="ComEC_N-term"/>
    <property type="match status" value="1"/>
</dbReference>
<feature type="domain" description="Metallo-beta-lactamase" evidence="8">
    <location>
        <begin position="619"/>
        <end position="819"/>
    </location>
</feature>
<protein>
    <submittedName>
        <fullName evidence="9">ComEC family competence protein</fullName>
    </submittedName>
</protein>
<accession>A0A1J5Q4N5</accession>
<feature type="region of interest" description="Disordered" evidence="6">
    <location>
        <begin position="67"/>
        <end position="99"/>
    </location>
</feature>
<keyword evidence="4 7" id="KW-1133">Transmembrane helix</keyword>
<evidence type="ECO:0000256" key="4">
    <source>
        <dbReference type="ARBA" id="ARBA00022989"/>
    </source>
</evidence>
<keyword evidence="3 7" id="KW-0812">Transmembrane</keyword>
<evidence type="ECO:0000256" key="5">
    <source>
        <dbReference type="ARBA" id="ARBA00023136"/>
    </source>
</evidence>
<dbReference type="PANTHER" id="PTHR30619:SF1">
    <property type="entry name" value="RECOMBINATION PROTEIN 2"/>
    <property type="match status" value="1"/>
</dbReference>
<dbReference type="SUPFAM" id="SSF56281">
    <property type="entry name" value="Metallo-hydrolase/oxidoreductase"/>
    <property type="match status" value="1"/>
</dbReference>
<proteinExistence type="predicted"/>
<dbReference type="InterPro" id="IPR004477">
    <property type="entry name" value="ComEC_N"/>
</dbReference>
<dbReference type="SMART" id="SM00849">
    <property type="entry name" value="Lactamase_B"/>
    <property type="match status" value="1"/>
</dbReference>
<feature type="transmembrane region" description="Helical" evidence="7">
    <location>
        <begin position="485"/>
        <end position="505"/>
    </location>
</feature>
<feature type="transmembrane region" description="Helical" evidence="7">
    <location>
        <begin position="454"/>
        <end position="478"/>
    </location>
</feature>
<dbReference type="Pfam" id="PF00753">
    <property type="entry name" value="Lactamase_B"/>
    <property type="match status" value="1"/>
</dbReference>
<feature type="transmembrane region" description="Helical" evidence="7">
    <location>
        <begin position="525"/>
        <end position="545"/>
    </location>
</feature>
<dbReference type="InterPro" id="IPR035681">
    <property type="entry name" value="ComA-like_MBL"/>
</dbReference>
<evidence type="ECO:0000256" key="6">
    <source>
        <dbReference type="SAM" id="MobiDB-lite"/>
    </source>
</evidence>
<feature type="transmembrane region" description="Helical" evidence="7">
    <location>
        <begin position="33"/>
        <end position="53"/>
    </location>
</feature>
<dbReference type="InterPro" id="IPR052159">
    <property type="entry name" value="Competence_DNA_uptake"/>
</dbReference>
<evidence type="ECO:0000313" key="9">
    <source>
        <dbReference type="EMBL" id="OIQ78638.1"/>
    </source>
</evidence>
<sequence length="894" mass="89295">MTASLAARHDARLAPAALASWGAATSALIDPGAWWVAAGSGLLVVTAVLALAATRLGRRVGLGGDGGGDGGVDAGVDGRPDGGVGRTGRRGGVPGPGAHPARPAIRALGAIALAGAAAGTVVVSVAAHEHVRRAGLLGDLVSGAATAEITGVVASEPAPVTSDPGSPGGVASSGPRYRMVVQAETVIGRGRTGAAAALVLVLVGADVGTAPEYGARVEVAGRLAPTAPGDREIALLVARRPPEVLAPPGTPDAVAGLLRRSLAIAAADLGADVSGLLPALAVGDTTRVPQDLTTAMRAVGLTHIMAVSGAHFAIIGTCVLGLTAVMRVRRRARVLVLVPVMAGFVLLVHPGASVLRAAGMGAVASIGLLLGRPSRAVPALAATVIVLLVADPWLARDYGFVLSVLATAGLVLLTGPLTERARRVLTRPVACAISVPVAAQVVCAPVIVLLTPGIAMLAVPANLLAAVAVAPATVLGVLTALVAPWWPAAGTVLAHAAGVPVWWIAQVARRTAAMPGATLGWPTGPGGAALLAALTLVALVVLLRLEPAQPDDARPRGRPRGRLRARSGGRRGVSARSYVVVLVVGVAVLVTTSGVLRARLVSSRGPAADWRVVACDVGQGDGLVMRTAPHHAVVVDVGPAGGAMSACLDRLGVRSIDLLVLTHFHADHVGGLDEVLRDAPVARALVSTLHEPAAEAAAALRSLADSRIPVEEPTVGEPGATGTAGDVRWTVLWSPRKATPAAALPTSSGGAVVRSTSDGAGEESAPNDAGLVLSLEAPELRLVALADLESGAQDDLVAALRGSTSSSPPRLVDVVKVAHHGSASQSAALAELLGARVALVSVGRDNPYGHPARTALDLYEHAGAAVLRTDSCHDIGLSVADGELVLHAGCPGPS</sequence>
<dbReference type="PANTHER" id="PTHR30619">
    <property type="entry name" value="DNA INTERNALIZATION/COMPETENCE PROTEIN COMEC/REC2"/>
    <property type="match status" value="1"/>
</dbReference>
<organism evidence="9">
    <name type="scientific">mine drainage metagenome</name>
    <dbReference type="NCBI Taxonomy" id="410659"/>
    <lineage>
        <taxon>unclassified sequences</taxon>
        <taxon>metagenomes</taxon>
        <taxon>ecological metagenomes</taxon>
    </lineage>
</organism>
<feature type="transmembrane region" description="Helical" evidence="7">
    <location>
        <begin position="429"/>
        <end position="448"/>
    </location>
</feature>
<evidence type="ECO:0000256" key="7">
    <source>
        <dbReference type="SAM" id="Phobius"/>
    </source>
</evidence>
<evidence type="ECO:0000256" key="2">
    <source>
        <dbReference type="ARBA" id="ARBA00022475"/>
    </source>
</evidence>
<evidence type="ECO:0000259" key="8">
    <source>
        <dbReference type="SMART" id="SM00849"/>
    </source>
</evidence>
<dbReference type="InterPro" id="IPR001279">
    <property type="entry name" value="Metallo-B-lactamas"/>
</dbReference>
<feature type="transmembrane region" description="Helical" evidence="7">
    <location>
        <begin position="400"/>
        <end position="417"/>
    </location>
</feature>
<evidence type="ECO:0000256" key="3">
    <source>
        <dbReference type="ARBA" id="ARBA00022692"/>
    </source>
</evidence>
<dbReference type="InterPro" id="IPR036866">
    <property type="entry name" value="RibonucZ/Hydroxyglut_hydro"/>
</dbReference>
<comment type="caution">
    <text evidence="9">The sequence shown here is derived from an EMBL/GenBank/DDBJ whole genome shotgun (WGS) entry which is preliminary data.</text>
</comment>
<reference evidence="9" key="1">
    <citation type="submission" date="2016-10" db="EMBL/GenBank/DDBJ databases">
        <title>Sequence of Gallionella enrichment culture.</title>
        <authorList>
            <person name="Poehlein A."/>
            <person name="Muehling M."/>
            <person name="Daniel R."/>
        </authorList>
    </citation>
    <scope>NUCLEOTIDE SEQUENCE</scope>
</reference>
<feature type="transmembrane region" description="Helical" evidence="7">
    <location>
        <begin position="332"/>
        <end position="348"/>
    </location>
</feature>
<feature type="transmembrane region" description="Helical" evidence="7">
    <location>
        <begin position="301"/>
        <end position="325"/>
    </location>
</feature>
<comment type="subcellular location">
    <subcellularLocation>
        <location evidence="1">Cell membrane</location>
        <topology evidence="1">Multi-pass membrane protein</topology>
    </subcellularLocation>
</comment>
<feature type="compositionally biased region" description="Polar residues" evidence="6">
    <location>
        <begin position="745"/>
        <end position="758"/>
    </location>
</feature>
<dbReference type="CDD" id="cd07731">
    <property type="entry name" value="ComA-like_MBL-fold"/>
    <property type="match status" value="1"/>
</dbReference>
<feature type="compositionally biased region" description="Gly residues" evidence="6">
    <location>
        <begin position="81"/>
        <end position="95"/>
    </location>
</feature>
<evidence type="ECO:0000256" key="1">
    <source>
        <dbReference type="ARBA" id="ARBA00004651"/>
    </source>
</evidence>
<keyword evidence="5 7" id="KW-0472">Membrane</keyword>